<dbReference type="Gene3D" id="2.60.120.620">
    <property type="entry name" value="q2cbj1_9rhob like domain"/>
    <property type="match status" value="1"/>
</dbReference>
<keyword evidence="2" id="KW-1185">Reference proteome</keyword>
<dbReference type="AlphaFoldDB" id="A0AAD7DTW9"/>
<sequence>MHPSTLARASSLLPHHLHAVAATITSIKPSTAEKGKGRLDQRHLQKALEALHKDGIVVVEDVVDHAAIDKLNARMIKDTRVLMDRGHDGPFNYNLGNLQQSPPFEVENFHPNIFFNPFATQLTGSFLGGRPIVSFLSSNVAVKAEEGQPIHCDADFDHPKIPFATVVNVGLIDMEPSNGSTEIWPGTHTDTDISFYEGDHGERASGRIRQNYLEARRAISPPFQPVIKKGSIVVRDLRLWHAGMPNRTDDIRVMLAMIHFAPWYRQRMTLTLPESLRDVVNGQPDLDIAATFTTNEVDHLAAGYGNAFDFNQDP</sequence>
<evidence type="ECO:0008006" key="3">
    <source>
        <dbReference type="Google" id="ProtNLM"/>
    </source>
</evidence>
<dbReference type="InterPro" id="IPR051961">
    <property type="entry name" value="Fungal_Metabolite_Diox"/>
</dbReference>
<name>A0AAD7DTW9_MYCRO</name>
<organism evidence="1 2">
    <name type="scientific">Mycena rosella</name>
    <name type="common">Pink bonnet</name>
    <name type="synonym">Agaricus rosellus</name>
    <dbReference type="NCBI Taxonomy" id="1033263"/>
    <lineage>
        <taxon>Eukaryota</taxon>
        <taxon>Fungi</taxon>
        <taxon>Dikarya</taxon>
        <taxon>Basidiomycota</taxon>
        <taxon>Agaricomycotina</taxon>
        <taxon>Agaricomycetes</taxon>
        <taxon>Agaricomycetidae</taxon>
        <taxon>Agaricales</taxon>
        <taxon>Marasmiineae</taxon>
        <taxon>Mycenaceae</taxon>
        <taxon>Mycena</taxon>
    </lineage>
</organism>
<protein>
    <recommendedName>
        <fullName evidence="3">Phytanoyl-CoA dioxygenase</fullName>
    </recommendedName>
</protein>
<evidence type="ECO:0000313" key="1">
    <source>
        <dbReference type="EMBL" id="KAJ7698891.1"/>
    </source>
</evidence>
<dbReference type="PANTHER" id="PTHR37563:SF2">
    <property type="entry name" value="PHYTANOYL-COA DIOXYGENASE FAMILY PROTEIN (AFU_ORTHOLOGUE AFUA_2G03330)"/>
    <property type="match status" value="1"/>
</dbReference>
<proteinExistence type="predicted"/>
<comment type="caution">
    <text evidence="1">The sequence shown here is derived from an EMBL/GenBank/DDBJ whole genome shotgun (WGS) entry which is preliminary data.</text>
</comment>
<dbReference type="Proteomes" id="UP001221757">
    <property type="component" value="Unassembled WGS sequence"/>
</dbReference>
<dbReference type="PANTHER" id="PTHR37563">
    <property type="entry name" value="PHYTANOYL-COA DIOXYGENASE FAMILY PROTEIN (AFU_ORTHOLOGUE AFUA_2G03330)"/>
    <property type="match status" value="1"/>
</dbReference>
<gene>
    <name evidence="1" type="ORF">B0H17DRAFT_1328361</name>
</gene>
<dbReference type="InterPro" id="IPR008775">
    <property type="entry name" value="Phytyl_CoA_dOase-like"/>
</dbReference>
<accession>A0AAD7DTW9</accession>
<evidence type="ECO:0000313" key="2">
    <source>
        <dbReference type="Proteomes" id="UP001221757"/>
    </source>
</evidence>
<dbReference type="EMBL" id="JARKIE010000024">
    <property type="protein sequence ID" value="KAJ7698891.1"/>
    <property type="molecule type" value="Genomic_DNA"/>
</dbReference>
<dbReference type="Pfam" id="PF05721">
    <property type="entry name" value="PhyH"/>
    <property type="match status" value="1"/>
</dbReference>
<dbReference type="SUPFAM" id="SSF51197">
    <property type="entry name" value="Clavaminate synthase-like"/>
    <property type="match status" value="1"/>
</dbReference>
<reference evidence="1" key="1">
    <citation type="submission" date="2023-03" db="EMBL/GenBank/DDBJ databases">
        <title>Massive genome expansion in bonnet fungi (Mycena s.s.) driven by repeated elements and novel gene families across ecological guilds.</title>
        <authorList>
            <consortium name="Lawrence Berkeley National Laboratory"/>
            <person name="Harder C.B."/>
            <person name="Miyauchi S."/>
            <person name="Viragh M."/>
            <person name="Kuo A."/>
            <person name="Thoen E."/>
            <person name="Andreopoulos B."/>
            <person name="Lu D."/>
            <person name="Skrede I."/>
            <person name="Drula E."/>
            <person name="Henrissat B."/>
            <person name="Morin E."/>
            <person name="Kohler A."/>
            <person name="Barry K."/>
            <person name="LaButti K."/>
            <person name="Morin E."/>
            <person name="Salamov A."/>
            <person name="Lipzen A."/>
            <person name="Mereny Z."/>
            <person name="Hegedus B."/>
            <person name="Baldrian P."/>
            <person name="Stursova M."/>
            <person name="Weitz H."/>
            <person name="Taylor A."/>
            <person name="Grigoriev I.V."/>
            <person name="Nagy L.G."/>
            <person name="Martin F."/>
            <person name="Kauserud H."/>
        </authorList>
    </citation>
    <scope>NUCLEOTIDE SEQUENCE</scope>
    <source>
        <strain evidence="1">CBHHK067</strain>
    </source>
</reference>